<dbReference type="OrthoDB" id="10389853at2759"/>
<dbReference type="Proteomes" id="UP000799049">
    <property type="component" value="Unassembled WGS sequence"/>
</dbReference>
<accession>A0A8K0AHJ0</accession>
<feature type="transmembrane region" description="Helical" evidence="1">
    <location>
        <begin position="217"/>
        <end position="240"/>
    </location>
</feature>
<sequence>MSLSKESAMATRRIKAILSHMNPVPLARGVIATATSTASIPSLSTIAGSEVTPLVLALSDVMYSKHLYAQKDKEGKEGSKRRLFFPLSNKAFRTVMTALYGWARWESAKNPSERLRAFCSLLISLISLIPVYLNGGAGSTEFRIRLMGMLNTWTWIGQQLLSLPSASIDNWLLKVFVKMQRMLHLGPNSAKLFGMHSRIFNSDKKNQKSTGNRMHPFNLIEILISISIIVTFSGLVGVVYPKLLDDSKESNAQLDLHTIASALVIFYSRTSRYPLSLDDLARSGDLAAVPRDPWDNDYKYIPHVDLLALSRALKSRTSGAVTTSTVGANAGADGKAHLGTLEYGIECLRRAASVLSELQSVSSTNAKAGGLDLMGILVACTDGPVICCLGKRGPLFLGAGSSGGSSPGSIGNIPPAKKKEVAGLIQEIRNTAAQAGRREALDAIESVRQVLSS</sequence>
<protein>
    <submittedName>
        <fullName evidence="2">Mitochondrial Type II secretion system (T2SS) G-like protein (GspG)</fullName>
    </submittedName>
</protein>
<reference evidence="2" key="1">
    <citation type="submission" date="2019-09" db="EMBL/GenBank/DDBJ databases">
        <title>The Mitochondrial Proteome of the Jakobid, Andalucia godoyi, a Protist With the Most Gene-Rich and Bacteria-Like Mitochondrial Genome.</title>
        <authorList>
            <person name="Gray M.W."/>
            <person name="Burger G."/>
            <person name="Derelle R."/>
            <person name="Klimes V."/>
            <person name="Leger M."/>
            <person name="Sarrasin M."/>
            <person name="Vlcek C."/>
            <person name="Roger A.J."/>
            <person name="Elias M."/>
            <person name="Lang B.F."/>
        </authorList>
    </citation>
    <scope>NUCLEOTIDE SEQUENCE</scope>
    <source>
        <strain evidence="2">And28</strain>
    </source>
</reference>
<keyword evidence="1" id="KW-0812">Transmembrane</keyword>
<proteinExistence type="predicted"/>
<keyword evidence="3" id="KW-1185">Reference proteome</keyword>
<feature type="transmembrane region" description="Helical" evidence="1">
    <location>
        <begin position="115"/>
        <end position="133"/>
    </location>
</feature>
<evidence type="ECO:0000313" key="3">
    <source>
        <dbReference type="Proteomes" id="UP000799049"/>
    </source>
</evidence>
<comment type="caution">
    <text evidence="2">The sequence shown here is derived from an EMBL/GenBank/DDBJ whole genome shotgun (WGS) entry which is preliminary data.</text>
</comment>
<evidence type="ECO:0000313" key="2">
    <source>
        <dbReference type="EMBL" id="KAF0853042.1"/>
    </source>
</evidence>
<dbReference type="InterPro" id="IPR045584">
    <property type="entry name" value="Pilin-like"/>
</dbReference>
<dbReference type="Gene3D" id="3.30.700.10">
    <property type="entry name" value="Glycoprotein, Type 4 Pilin"/>
    <property type="match status" value="1"/>
</dbReference>
<name>A0A8K0AHJ0_ANDGO</name>
<dbReference type="AlphaFoldDB" id="A0A8K0AHJ0"/>
<dbReference type="SUPFAM" id="SSF54523">
    <property type="entry name" value="Pili subunits"/>
    <property type="match status" value="1"/>
</dbReference>
<keyword evidence="1" id="KW-0472">Membrane</keyword>
<dbReference type="EMBL" id="VRVR01000004">
    <property type="protein sequence ID" value="KAF0853042.1"/>
    <property type="molecule type" value="Genomic_DNA"/>
</dbReference>
<organism evidence="2 3">
    <name type="scientific">Andalucia godoyi</name>
    <name type="common">Flagellate</name>
    <dbReference type="NCBI Taxonomy" id="505711"/>
    <lineage>
        <taxon>Eukaryota</taxon>
        <taxon>Discoba</taxon>
        <taxon>Jakobida</taxon>
        <taxon>Andalucina</taxon>
        <taxon>Andaluciidae</taxon>
        <taxon>Andalucia</taxon>
    </lineage>
</organism>
<gene>
    <name evidence="2" type="ORF">ANDGO_03795</name>
</gene>
<keyword evidence="1" id="KW-1133">Transmembrane helix</keyword>
<evidence type="ECO:0000256" key="1">
    <source>
        <dbReference type="SAM" id="Phobius"/>
    </source>
</evidence>
<feature type="transmembrane region" description="Helical" evidence="1">
    <location>
        <begin position="153"/>
        <end position="173"/>
    </location>
</feature>